<dbReference type="CDD" id="cd06587">
    <property type="entry name" value="VOC"/>
    <property type="match status" value="1"/>
</dbReference>
<dbReference type="PANTHER" id="PTHR35908">
    <property type="entry name" value="HYPOTHETICAL FUSION PROTEIN"/>
    <property type="match status" value="1"/>
</dbReference>
<evidence type="ECO:0000313" key="3">
    <source>
        <dbReference type="Proteomes" id="UP001501771"/>
    </source>
</evidence>
<organism evidence="2 3">
    <name type="scientific">Nocardioides koreensis</name>
    <dbReference type="NCBI Taxonomy" id="433651"/>
    <lineage>
        <taxon>Bacteria</taxon>
        <taxon>Bacillati</taxon>
        <taxon>Actinomycetota</taxon>
        <taxon>Actinomycetes</taxon>
        <taxon>Propionibacteriales</taxon>
        <taxon>Nocardioidaceae</taxon>
        <taxon>Nocardioides</taxon>
    </lineage>
</organism>
<proteinExistence type="predicted"/>
<dbReference type="EMBL" id="BAAAQR010000009">
    <property type="protein sequence ID" value="GAA2149716.1"/>
    <property type="molecule type" value="Genomic_DNA"/>
</dbReference>
<dbReference type="InterPro" id="IPR029068">
    <property type="entry name" value="Glyas_Bleomycin-R_OHBP_Dase"/>
</dbReference>
<dbReference type="InterPro" id="IPR041581">
    <property type="entry name" value="Glyoxalase_6"/>
</dbReference>
<keyword evidence="3" id="KW-1185">Reference proteome</keyword>
<protein>
    <submittedName>
        <fullName evidence="2">VOC family protein</fullName>
    </submittedName>
</protein>
<name>A0ABN2ZXN1_9ACTN</name>
<dbReference type="Pfam" id="PF18029">
    <property type="entry name" value="Glyoxalase_6"/>
    <property type="match status" value="1"/>
</dbReference>
<sequence>MPSRIAVIAIDAVRPELVAEFWCEVLGWRVVADDGEVVSIGPADSTWPTIDIAAVPEGKVVKNRLHLDLRADGATTQQELQRLLALGARRTEVGQAPDSSWVVLADPEGNEFCLLSRSVQEVIDETPRPEDSSR</sequence>
<gene>
    <name evidence="2" type="ORF">GCM10009844_29690</name>
</gene>
<comment type="caution">
    <text evidence="2">The sequence shown here is derived from an EMBL/GenBank/DDBJ whole genome shotgun (WGS) entry which is preliminary data.</text>
</comment>
<dbReference type="Proteomes" id="UP001501771">
    <property type="component" value="Unassembled WGS sequence"/>
</dbReference>
<dbReference type="RefSeq" id="WP_344153723.1">
    <property type="nucleotide sequence ID" value="NZ_BAAAQR010000009.1"/>
</dbReference>
<dbReference type="Gene3D" id="3.10.180.10">
    <property type="entry name" value="2,3-Dihydroxybiphenyl 1,2-Dioxygenase, domain 1"/>
    <property type="match status" value="1"/>
</dbReference>
<dbReference type="SUPFAM" id="SSF54593">
    <property type="entry name" value="Glyoxalase/Bleomycin resistance protein/Dihydroxybiphenyl dioxygenase"/>
    <property type="match status" value="1"/>
</dbReference>
<evidence type="ECO:0000313" key="2">
    <source>
        <dbReference type="EMBL" id="GAA2149716.1"/>
    </source>
</evidence>
<evidence type="ECO:0000259" key="1">
    <source>
        <dbReference type="Pfam" id="PF18029"/>
    </source>
</evidence>
<reference evidence="2 3" key="1">
    <citation type="journal article" date="2019" name="Int. J. Syst. Evol. Microbiol.">
        <title>The Global Catalogue of Microorganisms (GCM) 10K type strain sequencing project: providing services to taxonomists for standard genome sequencing and annotation.</title>
        <authorList>
            <consortium name="The Broad Institute Genomics Platform"/>
            <consortium name="The Broad Institute Genome Sequencing Center for Infectious Disease"/>
            <person name="Wu L."/>
            <person name="Ma J."/>
        </authorList>
    </citation>
    <scope>NUCLEOTIDE SEQUENCE [LARGE SCALE GENOMIC DNA]</scope>
    <source>
        <strain evidence="2 3">JCM 16022</strain>
    </source>
</reference>
<dbReference type="PANTHER" id="PTHR35908:SF1">
    <property type="entry name" value="CONSERVED PROTEIN"/>
    <property type="match status" value="1"/>
</dbReference>
<accession>A0ABN2ZXN1</accession>
<feature type="domain" description="Glyoxalase-like" evidence="1">
    <location>
        <begin position="8"/>
        <end position="115"/>
    </location>
</feature>